<keyword evidence="1" id="KW-0812">Transmembrane</keyword>
<feature type="transmembrane region" description="Helical" evidence="1">
    <location>
        <begin position="43"/>
        <end position="67"/>
    </location>
</feature>
<evidence type="ECO:0000313" key="2">
    <source>
        <dbReference type="EMBL" id="AQQ75540.1"/>
    </source>
</evidence>
<evidence type="ECO:0000256" key="1">
    <source>
        <dbReference type="SAM" id="Phobius"/>
    </source>
</evidence>
<accession>A0A1S5Y386</accession>
<keyword evidence="1" id="KW-1133">Transmembrane helix</keyword>
<name>A0A1S5Y386_9VIRU</name>
<dbReference type="EMBL" id="KY229235">
    <property type="protein sequence ID" value="AQQ75540.1"/>
    <property type="molecule type" value="Genomic_DNA"/>
</dbReference>
<organism evidence="2">
    <name type="scientific">uncultured archaeal virus</name>
    <dbReference type="NCBI Taxonomy" id="1960247"/>
    <lineage>
        <taxon>Viruses</taxon>
        <taxon>environmental samples</taxon>
    </lineage>
</organism>
<keyword evidence="1" id="KW-0472">Membrane</keyword>
<proteinExistence type="predicted"/>
<gene>
    <name evidence="2" type="ORF">JDFR1000234_65</name>
</gene>
<sequence length="72" mass="8556">MKWHKGLIGFAVMLVIYGLWGFWDLEVHPNWNPYPLPFEILWLKRWIAADLFTFLITLGVGILLILICREKE</sequence>
<protein>
    <submittedName>
        <fullName evidence="2">Uncharacterized protein</fullName>
    </submittedName>
</protein>
<reference evidence="2" key="1">
    <citation type="journal article" date="2017" name="MBio">
        <title>Viruses in the Oceanic Basement.</title>
        <authorList>
            <person name="Nigro O.D."/>
            <person name="Jungbluth S.P."/>
            <person name="Steward G.F."/>
            <person name="Rappe M.S."/>
        </authorList>
    </citation>
    <scope>NUCLEOTIDE SEQUENCE</scope>
    <source>
        <strain evidence="2">JdFR1000234</strain>
    </source>
</reference>
<feature type="transmembrane region" description="Helical" evidence="1">
    <location>
        <begin position="7"/>
        <end position="23"/>
    </location>
</feature>